<sequence>MYWPHGVPRVYAVNGPDIAYVSSDEDRDIPDTPSINDAESLHTRDDEGQNDIQHGQDTKSHESRTERSPDMSKPKWENEAIKSVCVSRSGQMFATISESSIVLWQTRPTAVVTAIARSQFSLNTYGPNVSLLMHPDSTILVVQTLNGYLLTYSVASDPATRVYQQRYDHSTHHRRQQLAKFSAAEEANVVDDITIRFRMAIKIESGIVKALALDQELVVATLKPPAIQCIRWTAEEGKTQTTSELLSRILAVPKKVTIVNMVYDRAMNLLIWITSSGQAYAVQRDSGTHQDPETAQKPFHGHCFHDPKTDGENAVKVAVNARFSLLSVSCSNGDVLVYTAKDYMGNIPFSHKLHLPASPTTTGALTFMSYSPDGYCLFAGFENGWTTWSVFGKPGGNSFSADPALATTNAEDWLTGVSNGCWIGGGSDMILTGQNDRRLWVLETARSALTGCFSSANLARGLLQTGTEFILYRGHDLPDLMTISGKDSLWHHAQYPPAYLHSQWPIRSCVVSQDGRYVAIAGRRGLAHYSINSGRWKVFEDSKAENSFAVRGGMCWYGHILIAAVESDGSYEVRLYSREASLGNNNSIMFTEYLPSPVVFIGPSGEDSLLVYTYDNILYHYIINSTQPQITLVPVGQIAFNGIVRAPTRVRSISWVLPEEQMRNGDPSQDVKVASVLLLVDGNLVLLQPTVSETGDLKYDMRVISHEVEYYILMRDQLSFNFSPQVDDALPASPSADMALEPSHNSLSLSDSLWMFRGQDLLAWNDVEDVLREGTVPAPLNIPLDFYPLSVLLNKGIVLGVESEMMQRRDVTFTVLKFAIRTHLFLPYFLQYGLTNVGTPAALALCRHFSHLSYFAHGLEILLHHVLDDEVDNESRANKSDNPQDRAQPILPTVIGFLQASLPAREYLDIVVQCTRKTELRSWRTLFAYLPPPKDLFEQALRLDALKTAVGYLLVLQAFEDEEQEHDGRIEEYVVRLIALASQKGDWELCAELARFLIALDASGEMLQRAIARVGLRSNPGSSTKGSLNAPTGRFGAAGFQGLGLNLPMRSPSWSSLSPTSTLSPLPTTREGEVSDDNSYSAEDLDN</sequence>
<organism evidence="5 6">
    <name type="scientific">Penicillium brevicompactum</name>
    <dbReference type="NCBI Taxonomy" id="5074"/>
    <lineage>
        <taxon>Eukaryota</taxon>
        <taxon>Fungi</taxon>
        <taxon>Dikarya</taxon>
        <taxon>Ascomycota</taxon>
        <taxon>Pezizomycotina</taxon>
        <taxon>Eurotiomycetes</taxon>
        <taxon>Eurotiomycetidae</taxon>
        <taxon>Eurotiales</taxon>
        <taxon>Aspergillaceae</taxon>
        <taxon>Penicillium</taxon>
    </lineage>
</organism>
<gene>
    <name evidence="5" type="ORF">N7452_006903</name>
</gene>
<dbReference type="PANTHER" id="PTHR22746">
    <property type="entry name" value="RAB6A-GEF COMPLEX PARTNER PROTEIN 1"/>
    <property type="match status" value="1"/>
</dbReference>
<dbReference type="InterPro" id="IPR015943">
    <property type="entry name" value="WD40/YVTN_repeat-like_dom_sf"/>
</dbReference>
<dbReference type="EMBL" id="JAPZBQ010000004">
    <property type="protein sequence ID" value="KAJ5334500.1"/>
    <property type="molecule type" value="Genomic_DNA"/>
</dbReference>
<evidence type="ECO:0000256" key="3">
    <source>
        <dbReference type="SAM" id="MobiDB-lite"/>
    </source>
</evidence>
<comment type="subcellular location">
    <subcellularLocation>
        <location evidence="1">Membrane</location>
    </subcellularLocation>
</comment>
<evidence type="ECO:0000256" key="1">
    <source>
        <dbReference type="ARBA" id="ARBA00004370"/>
    </source>
</evidence>
<evidence type="ECO:0000259" key="4">
    <source>
        <dbReference type="Pfam" id="PF07064"/>
    </source>
</evidence>
<comment type="caution">
    <text evidence="5">The sequence shown here is derived from an EMBL/GenBank/DDBJ whole genome shotgun (WGS) entry which is preliminary data.</text>
</comment>
<dbReference type="GO" id="GO:0034066">
    <property type="term" value="C:Ric1-Rgp1 guanyl-nucleotide exchange factor complex"/>
    <property type="evidence" value="ECO:0007669"/>
    <property type="project" value="InterPro"/>
</dbReference>
<feature type="compositionally biased region" description="Basic and acidic residues" evidence="3">
    <location>
        <begin position="54"/>
        <end position="76"/>
    </location>
</feature>
<proteinExistence type="predicted"/>
<dbReference type="GO" id="GO:0005829">
    <property type="term" value="C:cytosol"/>
    <property type="evidence" value="ECO:0007669"/>
    <property type="project" value="TreeGrafter"/>
</dbReference>
<reference evidence="5" key="1">
    <citation type="submission" date="2022-12" db="EMBL/GenBank/DDBJ databases">
        <authorList>
            <person name="Petersen C."/>
        </authorList>
    </citation>
    <scope>NUCLEOTIDE SEQUENCE</scope>
    <source>
        <strain evidence="5">IBT 35673</strain>
    </source>
</reference>
<dbReference type="AlphaFoldDB" id="A0A9W9QJP0"/>
<feature type="region of interest" description="Disordered" evidence="3">
    <location>
        <begin position="1051"/>
        <end position="1087"/>
    </location>
</feature>
<reference evidence="5" key="2">
    <citation type="journal article" date="2023" name="IMA Fungus">
        <title>Comparative genomic study of the Penicillium genus elucidates a diverse pangenome and 15 lateral gene transfer events.</title>
        <authorList>
            <person name="Petersen C."/>
            <person name="Sorensen T."/>
            <person name="Nielsen M.R."/>
            <person name="Sondergaard T.E."/>
            <person name="Sorensen J.L."/>
            <person name="Fitzpatrick D.A."/>
            <person name="Frisvad J.C."/>
            <person name="Nielsen K.L."/>
        </authorList>
    </citation>
    <scope>NUCLEOTIDE SEQUENCE</scope>
    <source>
        <strain evidence="5">IBT 35673</strain>
    </source>
</reference>
<evidence type="ECO:0000313" key="5">
    <source>
        <dbReference type="EMBL" id="KAJ5334500.1"/>
    </source>
</evidence>
<dbReference type="SUPFAM" id="SSF82171">
    <property type="entry name" value="DPP6 N-terminal domain-like"/>
    <property type="match status" value="1"/>
</dbReference>
<dbReference type="GO" id="GO:0000139">
    <property type="term" value="C:Golgi membrane"/>
    <property type="evidence" value="ECO:0007669"/>
    <property type="project" value="TreeGrafter"/>
</dbReference>
<dbReference type="GO" id="GO:0042147">
    <property type="term" value="P:retrograde transport, endosome to Golgi"/>
    <property type="evidence" value="ECO:0007669"/>
    <property type="project" value="TreeGrafter"/>
</dbReference>
<feature type="compositionally biased region" description="Low complexity" evidence="3">
    <location>
        <begin position="1051"/>
        <end position="1069"/>
    </location>
</feature>
<dbReference type="InterPro" id="IPR040096">
    <property type="entry name" value="Ric1"/>
</dbReference>
<evidence type="ECO:0000313" key="6">
    <source>
        <dbReference type="Proteomes" id="UP001147695"/>
    </source>
</evidence>
<keyword evidence="2" id="KW-0472">Membrane</keyword>
<dbReference type="PANTHER" id="PTHR22746:SF10">
    <property type="entry name" value="GUANINE NUCLEOTIDE EXCHANGE FACTOR SUBUNIT RIC1"/>
    <property type="match status" value="1"/>
</dbReference>
<dbReference type="GO" id="GO:0006886">
    <property type="term" value="P:intracellular protein transport"/>
    <property type="evidence" value="ECO:0007669"/>
    <property type="project" value="InterPro"/>
</dbReference>
<dbReference type="Pfam" id="PF25440">
    <property type="entry name" value="Beta-prop_RIC1_2nd"/>
    <property type="match status" value="1"/>
</dbReference>
<dbReference type="InterPro" id="IPR009771">
    <property type="entry name" value="RIC1_C"/>
</dbReference>
<dbReference type="Proteomes" id="UP001147695">
    <property type="component" value="Unassembled WGS sequence"/>
</dbReference>
<dbReference type="Gene3D" id="2.130.10.10">
    <property type="entry name" value="YVTN repeat-like/Quinoprotein amine dehydrogenase"/>
    <property type="match status" value="2"/>
</dbReference>
<dbReference type="Pfam" id="PF07064">
    <property type="entry name" value="RIC1"/>
    <property type="match status" value="1"/>
</dbReference>
<evidence type="ECO:0000256" key="2">
    <source>
        <dbReference type="ARBA" id="ARBA00023136"/>
    </source>
</evidence>
<protein>
    <recommendedName>
        <fullName evidence="4">RIC1 C-terminal alpha solenoid region domain-containing protein</fullName>
    </recommendedName>
</protein>
<accession>A0A9W9QJP0</accession>
<name>A0A9W9QJP0_PENBR</name>
<feature type="region of interest" description="Disordered" evidence="3">
    <location>
        <begin position="21"/>
        <end position="76"/>
    </location>
</feature>
<feature type="domain" description="RIC1 C-terminal alpha solenoid region" evidence="4">
    <location>
        <begin position="828"/>
        <end position="1015"/>
    </location>
</feature>